<comment type="pathway">
    <text evidence="5">Carbohydrate biosynthesis; dTDP-L-rhamnose biosynthesis.</text>
</comment>
<proteinExistence type="inferred from homology"/>
<dbReference type="Proteomes" id="UP000832011">
    <property type="component" value="Chromosome"/>
</dbReference>
<dbReference type="Gene3D" id="2.60.120.10">
    <property type="entry name" value="Jelly Rolls"/>
    <property type="match status" value="1"/>
</dbReference>
<reference evidence="6 7" key="1">
    <citation type="journal article" date="2022" name="Res Sq">
        <title>Evolution of multicellular longitudinally dividing oral cavity symbionts (Neisseriaceae).</title>
        <authorList>
            <person name="Nyongesa S."/>
            <person name="Weber P."/>
            <person name="Bernet E."/>
            <person name="Pullido F."/>
            <person name="Nieckarz M."/>
            <person name="Delaby M."/>
            <person name="Nieves C."/>
            <person name="Viehboeck T."/>
            <person name="Krause N."/>
            <person name="Rivera-Millot A."/>
            <person name="Nakamura A."/>
            <person name="Vischer N."/>
            <person name="VanNieuwenhze M."/>
            <person name="Brun Y."/>
            <person name="Cava F."/>
            <person name="Bulgheresi S."/>
            <person name="Veyrier F."/>
        </authorList>
    </citation>
    <scope>NUCLEOTIDE SEQUENCE [LARGE SCALE GENOMIC DNA]</scope>
    <source>
        <strain evidence="6 7">SN4</strain>
    </source>
</reference>
<protein>
    <recommendedName>
        <fullName evidence="4 5">dTDP-4-dehydrorhamnose 3,5-epimerase</fullName>
        <ecNumber evidence="3 5">5.1.3.13</ecNumber>
    </recommendedName>
    <alternativeName>
        <fullName evidence="5">Thymidine diphospho-4-keto-rhamnose 3,5-epimerase</fullName>
    </alternativeName>
</protein>
<evidence type="ECO:0000256" key="3">
    <source>
        <dbReference type="ARBA" id="ARBA00012098"/>
    </source>
</evidence>
<name>A0ABY4E486_9NEIS</name>
<dbReference type="InterPro" id="IPR000888">
    <property type="entry name" value="RmlC-like"/>
</dbReference>
<evidence type="ECO:0000256" key="1">
    <source>
        <dbReference type="ARBA" id="ARBA00001298"/>
    </source>
</evidence>
<evidence type="ECO:0000256" key="5">
    <source>
        <dbReference type="RuleBase" id="RU364069"/>
    </source>
</evidence>
<dbReference type="InterPro" id="IPR011051">
    <property type="entry name" value="RmlC_Cupin_sf"/>
</dbReference>
<dbReference type="EC" id="5.1.3.13" evidence="3 5"/>
<dbReference type="PANTHER" id="PTHR21047">
    <property type="entry name" value="DTDP-6-DEOXY-D-GLUCOSE-3,5 EPIMERASE"/>
    <property type="match status" value="1"/>
</dbReference>
<keyword evidence="5 6" id="KW-0413">Isomerase</keyword>
<dbReference type="Pfam" id="PF00908">
    <property type="entry name" value="dTDP_sugar_isom"/>
    <property type="match status" value="1"/>
</dbReference>
<evidence type="ECO:0000313" key="7">
    <source>
        <dbReference type="Proteomes" id="UP000832011"/>
    </source>
</evidence>
<keyword evidence="7" id="KW-1185">Reference proteome</keyword>
<comment type="subunit">
    <text evidence="5">Homodimer.</text>
</comment>
<evidence type="ECO:0000313" key="6">
    <source>
        <dbReference type="EMBL" id="UOO90577.1"/>
    </source>
</evidence>
<comment type="function">
    <text evidence="2 5">Catalyzes the epimerization of the C3' and C5'positions of dTDP-6-deoxy-D-xylo-4-hexulose, forming dTDP-6-deoxy-L-lyxo-4-hexulose.</text>
</comment>
<dbReference type="RefSeq" id="WP_058304904.1">
    <property type="nucleotide sequence ID" value="NZ_CABKVG010000005.1"/>
</dbReference>
<organism evidence="6 7">
    <name type="scientific">Vitreoscilla massiliensis</name>
    <dbReference type="NCBI Taxonomy" id="1689272"/>
    <lineage>
        <taxon>Bacteria</taxon>
        <taxon>Pseudomonadati</taxon>
        <taxon>Pseudomonadota</taxon>
        <taxon>Betaproteobacteria</taxon>
        <taxon>Neisseriales</taxon>
        <taxon>Neisseriaceae</taxon>
        <taxon>Vitreoscilla</taxon>
    </lineage>
</organism>
<dbReference type="PANTHER" id="PTHR21047:SF2">
    <property type="entry name" value="THYMIDINE DIPHOSPHO-4-KETO-RHAMNOSE 3,5-EPIMERASE"/>
    <property type="match status" value="1"/>
</dbReference>
<evidence type="ECO:0000256" key="2">
    <source>
        <dbReference type="ARBA" id="ARBA00001997"/>
    </source>
</evidence>
<dbReference type="NCBIfam" id="TIGR01221">
    <property type="entry name" value="rmlC"/>
    <property type="match status" value="1"/>
</dbReference>
<accession>A0ABY4E486</accession>
<dbReference type="GO" id="GO:0008830">
    <property type="term" value="F:dTDP-4-dehydrorhamnose 3,5-epimerase activity"/>
    <property type="evidence" value="ECO:0007669"/>
    <property type="project" value="UniProtKB-EC"/>
</dbReference>
<dbReference type="EMBL" id="CP091511">
    <property type="protein sequence ID" value="UOO90577.1"/>
    <property type="molecule type" value="Genomic_DNA"/>
</dbReference>
<comment type="similarity">
    <text evidence="5">Belongs to the dTDP-4-dehydrorhamnose 3,5-epimerase family.</text>
</comment>
<evidence type="ECO:0000256" key="4">
    <source>
        <dbReference type="ARBA" id="ARBA00019595"/>
    </source>
</evidence>
<gene>
    <name evidence="6" type="primary">rfbC</name>
    <name evidence="6" type="ORF">LVJ82_06270</name>
</gene>
<dbReference type="SUPFAM" id="SSF51182">
    <property type="entry name" value="RmlC-like cupins"/>
    <property type="match status" value="1"/>
</dbReference>
<comment type="catalytic activity">
    <reaction evidence="1 5">
        <text>dTDP-4-dehydro-6-deoxy-alpha-D-glucose = dTDP-4-dehydro-beta-L-rhamnose</text>
        <dbReference type="Rhea" id="RHEA:16969"/>
        <dbReference type="ChEBI" id="CHEBI:57649"/>
        <dbReference type="ChEBI" id="CHEBI:62830"/>
        <dbReference type="EC" id="5.1.3.13"/>
    </reaction>
</comment>
<dbReference type="InterPro" id="IPR014710">
    <property type="entry name" value="RmlC-like_jellyroll"/>
</dbReference>
<sequence length="184" mass="21008">MQIRETFFESVHLLDVPRYPDERGWFSESQHQQQYADLLGLDAPVFLQSNVSHSHINVLRGMHAQLTRPQGKLIQVLSGEIYDVFVDLRADQATFGLWHGIRLSAQNSQQLWIPAGFAHGFLTLAQDTTVLYHCSDYYVPNDQITLLWNDPDINIQWPNSHTSPVLSPKDQAGMTLKEYIKCAS</sequence>
<dbReference type="CDD" id="cd00438">
    <property type="entry name" value="cupin_RmlC"/>
    <property type="match status" value="1"/>
</dbReference>